<keyword evidence="3" id="KW-1185">Reference proteome</keyword>
<dbReference type="AlphaFoldDB" id="A0A239F3B6"/>
<evidence type="ECO:0000313" key="3">
    <source>
        <dbReference type="Proteomes" id="UP000198393"/>
    </source>
</evidence>
<gene>
    <name evidence="2" type="ORF">SAMN05421640_0460</name>
</gene>
<dbReference type="InterPro" id="IPR045749">
    <property type="entry name" value="DUF6090"/>
</dbReference>
<dbReference type="EMBL" id="FZPD01000001">
    <property type="protein sequence ID" value="SNS51191.1"/>
    <property type="molecule type" value="Genomic_DNA"/>
</dbReference>
<dbReference type="RefSeq" id="WP_089355226.1">
    <property type="nucleotide sequence ID" value="NZ_FZPD01000001.1"/>
</dbReference>
<protein>
    <submittedName>
        <fullName evidence="2">Uncharacterized protein</fullName>
    </submittedName>
</protein>
<keyword evidence="1" id="KW-0472">Membrane</keyword>
<dbReference type="OrthoDB" id="821826at2"/>
<organism evidence="2 3">
    <name type="scientific">Ekhidna lutea</name>
    <dbReference type="NCBI Taxonomy" id="447679"/>
    <lineage>
        <taxon>Bacteria</taxon>
        <taxon>Pseudomonadati</taxon>
        <taxon>Bacteroidota</taxon>
        <taxon>Cytophagia</taxon>
        <taxon>Cytophagales</taxon>
        <taxon>Reichenbachiellaceae</taxon>
        <taxon>Ekhidna</taxon>
    </lineage>
</organism>
<keyword evidence="1" id="KW-0812">Transmembrane</keyword>
<reference evidence="2 3" key="1">
    <citation type="submission" date="2017-06" db="EMBL/GenBank/DDBJ databases">
        <authorList>
            <person name="Kim H.J."/>
            <person name="Triplett B.A."/>
        </authorList>
    </citation>
    <scope>NUCLEOTIDE SEQUENCE [LARGE SCALE GENOMIC DNA]</scope>
    <source>
        <strain evidence="2 3">DSM 19307</strain>
    </source>
</reference>
<accession>A0A239F3B6</accession>
<dbReference type="Proteomes" id="UP000198393">
    <property type="component" value="Unassembled WGS sequence"/>
</dbReference>
<evidence type="ECO:0000313" key="2">
    <source>
        <dbReference type="EMBL" id="SNS51191.1"/>
    </source>
</evidence>
<sequence length="246" mass="28942">MKKIIEHLHAEWYKYLLEILVITIGILGAFTLNNWNENRKDRNNEVYLLNRLHKEVVSDSLTLARYIDLNKGHEGRGDYLLNNLDNPAANMDSIVSCVFFSGRFVWFQSSSPTYDEIVSSGRLGIIQNDSLKNLISSYYGRLESYVNFQFYESREIKAEYNRHKNRYFDLSMMTDYWKAKGAFIAVDSMSQYLLDWDGFRQDPETPIHLRNSRGVNRELSYQYATGHMNRLHNLLTAIRKEIKEVQ</sequence>
<proteinExistence type="predicted"/>
<name>A0A239F3B6_EKHLU</name>
<keyword evidence="1" id="KW-1133">Transmembrane helix</keyword>
<dbReference type="Pfam" id="PF19578">
    <property type="entry name" value="DUF6090"/>
    <property type="match status" value="1"/>
</dbReference>
<feature type="transmembrane region" description="Helical" evidence="1">
    <location>
        <begin position="12"/>
        <end position="32"/>
    </location>
</feature>
<evidence type="ECO:0000256" key="1">
    <source>
        <dbReference type="SAM" id="Phobius"/>
    </source>
</evidence>